<dbReference type="Proteomes" id="UP000516370">
    <property type="component" value="Chromosome"/>
</dbReference>
<dbReference type="Gene3D" id="3.30.70.1430">
    <property type="entry name" value="Multidrug efflux transporter AcrB pore domain"/>
    <property type="match status" value="2"/>
</dbReference>
<keyword evidence="1" id="KW-0812">Transmembrane</keyword>
<feature type="transmembrane region" description="Helical" evidence="1">
    <location>
        <begin position="363"/>
        <end position="383"/>
    </location>
</feature>
<dbReference type="GO" id="GO:0005886">
    <property type="term" value="C:plasma membrane"/>
    <property type="evidence" value="ECO:0007669"/>
    <property type="project" value="TreeGrafter"/>
</dbReference>
<dbReference type="RefSeq" id="WP_111607378.1">
    <property type="nucleotide sequence ID" value="NZ_BMLJ01000008.1"/>
</dbReference>
<feature type="transmembrane region" description="Helical" evidence="1">
    <location>
        <begin position="389"/>
        <end position="413"/>
    </location>
</feature>
<feature type="transmembrane region" description="Helical" evidence="1">
    <location>
        <begin position="902"/>
        <end position="921"/>
    </location>
</feature>
<evidence type="ECO:0000313" key="3">
    <source>
        <dbReference type="Proteomes" id="UP000516370"/>
    </source>
</evidence>
<dbReference type="SUPFAM" id="SSF82714">
    <property type="entry name" value="Multidrug efflux transporter AcrB TolC docking domain, DN and DC subdomains"/>
    <property type="match status" value="2"/>
</dbReference>
<reference evidence="2 3" key="1">
    <citation type="submission" date="2020-09" db="EMBL/GenBank/DDBJ databases">
        <title>Complete genome sequence of an Arctic sea ice bacterium Marinomonas arctica BSI20414.</title>
        <authorList>
            <person name="Liao L."/>
            <person name="Chen B."/>
        </authorList>
    </citation>
    <scope>NUCLEOTIDE SEQUENCE [LARGE SCALE GENOMIC DNA]</scope>
    <source>
        <strain evidence="2 3">BSI20414</strain>
    </source>
</reference>
<feature type="transmembrane region" description="Helical" evidence="1">
    <location>
        <begin position="870"/>
        <end position="890"/>
    </location>
</feature>
<dbReference type="InterPro" id="IPR027463">
    <property type="entry name" value="AcrB_DN_DC_subdom"/>
</dbReference>
<keyword evidence="3" id="KW-1185">Reference proteome</keyword>
<protein>
    <submittedName>
        <fullName evidence="2">Efflux RND transporter permease subunit</fullName>
    </submittedName>
</protein>
<dbReference type="SUPFAM" id="SSF82866">
    <property type="entry name" value="Multidrug efflux transporter AcrB transmembrane domain"/>
    <property type="match status" value="2"/>
</dbReference>
<keyword evidence="1" id="KW-1133">Transmembrane helix</keyword>
<evidence type="ECO:0000256" key="1">
    <source>
        <dbReference type="SAM" id="Phobius"/>
    </source>
</evidence>
<dbReference type="Pfam" id="PF00873">
    <property type="entry name" value="ACR_tran"/>
    <property type="match status" value="1"/>
</dbReference>
<keyword evidence="1" id="KW-0472">Membrane</keyword>
<proteinExistence type="predicted"/>
<dbReference type="InterPro" id="IPR001036">
    <property type="entry name" value="Acrflvin-R"/>
</dbReference>
<organism evidence="2 3">
    <name type="scientific">Marinomonas arctica</name>
    <dbReference type="NCBI Taxonomy" id="383750"/>
    <lineage>
        <taxon>Bacteria</taxon>
        <taxon>Pseudomonadati</taxon>
        <taxon>Pseudomonadota</taxon>
        <taxon>Gammaproteobacteria</taxon>
        <taxon>Oceanospirillales</taxon>
        <taxon>Oceanospirillaceae</taxon>
        <taxon>Marinomonas</taxon>
    </lineage>
</organism>
<accession>A0A7H1J7H0</accession>
<feature type="transmembrane region" description="Helical" evidence="1">
    <location>
        <begin position="1013"/>
        <end position="1038"/>
    </location>
</feature>
<dbReference type="KEGG" id="mard:IBG28_01855"/>
<dbReference type="PANTHER" id="PTHR32063">
    <property type="match status" value="1"/>
</dbReference>
<dbReference type="AlphaFoldDB" id="A0A7H1J7H0"/>
<dbReference type="Gene3D" id="1.20.1640.10">
    <property type="entry name" value="Multidrug efflux transporter AcrB transmembrane domain"/>
    <property type="match status" value="2"/>
</dbReference>
<dbReference type="PRINTS" id="PR00702">
    <property type="entry name" value="ACRIFLAVINRP"/>
</dbReference>
<dbReference type="Gene3D" id="3.30.70.1320">
    <property type="entry name" value="Multidrug efflux transporter AcrB pore domain like"/>
    <property type="match status" value="1"/>
</dbReference>
<feature type="transmembrane region" description="Helical" evidence="1">
    <location>
        <begin position="337"/>
        <end position="356"/>
    </location>
</feature>
<dbReference type="Gene3D" id="3.30.70.1440">
    <property type="entry name" value="Multidrug efflux transporter AcrB pore domain"/>
    <property type="match status" value="1"/>
</dbReference>
<name>A0A7H1J7H0_9GAMM</name>
<dbReference type="EMBL" id="CP061081">
    <property type="protein sequence ID" value="QNT06436.1"/>
    <property type="molecule type" value="Genomic_DNA"/>
</dbReference>
<dbReference type="PANTHER" id="PTHR32063:SF0">
    <property type="entry name" value="SWARMING MOTILITY PROTEIN SWRC"/>
    <property type="match status" value="1"/>
</dbReference>
<dbReference type="OrthoDB" id="5287122at2"/>
<sequence>MFSFLLRNGILVAVMACMLIILGSAAVLKAPVQMVPDVEVRTITVETNWRGATPQDVEKDILIEQEQYLRNLPGLQQMTALAESGRARIELSFPFDVDMTEKLVLVNGALSQVRSYPANVDQPRVVSAAFSTEAFLRFHISPLDNNPKAVEIERMADFVDDRVRPLMEGITGVSEVSVYGGSSQQLQVFVDQMALSQRGLSLTDLRTAISRRNMDMSAGEVDSGKRRYLLRTLGRFETLEDVENLILVRRGDNIIRLADVATVEFGLADRRAISYFNGNRGIGLQVRRESGANVIQIKRDMLEEMDTINREILGPAGMKMVITSDDVRYVEASVVNVLTNLGLGAIFATMVLYLFLRSSRATLIAVVGIPLCTLAAFLGLMITGRTINVISLAGVAFAIGMSVDNSIVVLENIERYRRLGLDRFESALKGVRDVWSAVLASTASTVLVFLPILFIDEEAGQIYSDIAIAVSGAIIASMIVAVTIVPVLCANLDFSTKKEDTSAEKAKPSVIERLASLCARLVATSTRRLTVIFMTCAVCIISLLYLTPPAEYLPEGEEPKTFAVMNPPPGYSMQEMALITEQIKGHFLPHINASPEEYLAGKTTVPPLALITFNVSPTRLFSIAEPIDPNHIDALMDELTRVYRSYPGMRAFASRGSIISSNNGGTRSISLDISGPDLGTIYTTANHLYGQLSEHLGNPRIQTQPSSLTLDQPLIQMKPNWERVEELGMNMETLGFTIAALNQGAFVDDFFLEDEKMDMYVYGAERQASVAELSKRILHTPTGGALPLSELVTIEETVGTNTVRRINGNRTVTLNVIPPRSMALEEGVEAVQQKLLELRQDGTLPETVTISISGASDQLNATKAALMDNFVIAIAIIYLLLVAILSNWVYPLLILTTIPVGISGGIIGLALMNALGGWLPVLGLPAFSQPFDMITMLGLLILMGTVINNPILIIESARHRLKETHCTIQEAVQQAVATRLRPIAITTMTTICGLIPLVFLPGEGSELYRGVGIIVLFGLLITAFVTVTFLPAMTIWVFQLSEKRLNIKKNSP</sequence>
<evidence type="ECO:0000313" key="2">
    <source>
        <dbReference type="EMBL" id="QNT06436.1"/>
    </source>
</evidence>
<feature type="transmembrane region" description="Helical" evidence="1">
    <location>
        <begin position="466"/>
        <end position="489"/>
    </location>
</feature>
<dbReference type="SUPFAM" id="SSF82693">
    <property type="entry name" value="Multidrug efflux transporter AcrB pore domain, PN1, PN2, PC1 and PC2 subdomains"/>
    <property type="match status" value="2"/>
</dbReference>
<feature type="transmembrane region" description="Helical" evidence="1">
    <location>
        <begin position="933"/>
        <end position="954"/>
    </location>
</feature>
<feature type="transmembrane region" description="Helical" evidence="1">
    <location>
        <begin position="529"/>
        <end position="546"/>
    </location>
</feature>
<feature type="transmembrane region" description="Helical" evidence="1">
    <location>
        <begin position="983"/>
        <end position="1001"/>
    </location>
</feature>
<dbReference type="GO" id="GO:0042910">
    <property type="term" value="F:xenobiotic transmembrane transporter activity"/>
    <property type="evidence" value="ECO:0007669"/>
    <property type="project" value="TreeGrafter"/>
</dbReference>
<gene>
    <name evidence="2" type="ORF">IBG28_01855</name>
</gene>
<feature type="transmembrane region" description="Helical" evidence="1">
    <location>
        <begin position="434"/>
        <end position="454"/>
    </location>
</feature>
<dbReference type="Gene3D" id="3.30.2090.10">
    <property type="entry name" value="Multidrug efflux transporter AcrB TolC docking domain, DN and DC subdomains"/>
    <property type="match status" value="2"/>
</dbReference>